<dbReference type="Proteomes" id="UP001160519">
    <property type="component" value="Unassembled WGS sequence"/>
</dbReference>
<keyword evidence="2" id="KW-0812">Transmembrane</keyword>
<keyword evidence="5" id="KW-1185">Reference proteome</keyword>
<feature type="region of interest" description="Disordered" evidence="1">
    <location>
        <begin position="138"/>
        <end position="157"/>
    </location>
</feature>
<proteinExistence type="predicted"/>
<keyword evidence="2" id="KW-1133">Transmembrane helix</keyword>
<name>A0AA43TQV8_9GAMM</name>
<dbReference type="AlphaFoldDB" id="A0AA43TQV8"/>
<dbReference type="GO" id="GO:0015627">
    <property type="term" value="C:type II protein secretion system complex"/>
    <property type="evidence" value="ECO:0007669"/>
    <property type="project" value="InterPro"/>
</dbReference>
<accession>A0AA43TQV8</accession>
<gene>
    <name evidence="4" type="ORF">PSU93_14165</name>
</gene>
<feature type="domain" description="Type II secretion system protein GspB C-terminal" evidence="3">
    <location>
        <begin position="182"/>
        <end position="240"/>
    </location>
</feature>
<feature type="region of interest" description="Disordered" evidence="1">
    <location>
        <begin position="85"/>
        <end position="104"/>
    </location>
</feature>
<evidence type="ECO:0000313" key="4">
    <source>
        <dbReference type="EMBL" id="MDI1232285.1"/>
    </source>
</evidence>
<evidence type="ECO:0000256" key="1">
    <source>
        <dbReference type="SAM" id="MobiDB-lite"/>
    </source>
</evidence>
<evidence type="ECO:0000313" key="5">
    <source>
        <dbReference type="Proteomes" id="UP001160519"/>
    </source>
</evidence>
<dbReference type="EMBL" id="JAQSDF010000073">
    <property type="protein sequence ID" value="MDI1232285.1"/>
    <property type="molecule type" value="Genomic_DNA"/>
</dbReference>
<comment type="caution">
    <text evidence="4">The sequence shown here is derived from an EMBL/GenBank/DDBJ whole genome shotgun (WGS) entry which is preliminary data.</text>
</comment>
<sequence>MSFILNALRKSEQERQALQPETVNDRILLPQPQQHRNKTAKFLVFLIVANVLAIGGFAWFIRNDLRSTPDKTPFISKSLPAQETPIASEFRAETPPPKSKPDANSIAELIDGQKPEPAPLPIKPVIAKKPAADTLKQAATASKATPPIPTAIDIQPAPPEPIPVKNDLLFLNDLPFDFRQTVPKFAINVFVYSQQPEDRWVMIDMVRYKPGQQIKDALLLQEIRPDSLVVVYQNRTFQIKRP</sequence>
<reference evidence="4" key="1">
    <citation type="submission" date="2023-01" db="EMBL/GenBank/DDBJ databases">
        <title>Biogeochemical cycle of methane in antarctic sediments.</title>
        <authorList>
            <person name="Roldan D.M."/>
            <person name="Menes R.J."/>
        </authorList>
    </citation>
    <scope>NUCLEOTIDE SEQUENCE [LARGE SCALE GENOMIC DNA]</scope>
    <source>
        <strain evidence="4">K-2018 MAG008</strain>
    </source>
</reference>
<evidence type="ECO:0000259" key="3">
    <source>
        <dbReference type="Pfam" id="PF16537"/>
    </source>
</evidence>
<evidence type="ECO:0000256" key="2">
    <source>
        <dbReference type="SAM" id="Phobius"/>
    </source>
</evidence>
<feature type="transmembrane region" description="Helical" evidence="2">
    <location>
        <begin position="42"/>
        <end position="61"/>
    </location>
</feature>
<dbReference type="InterPro" id="IPR032389">
    <property type="entry name" value="GspB_C"/>
</dbReference>
<keyword evidence="2" id="KW-0472">Membrane</keyword>
<organism evidence="4 5">
    <name type="scientific">Candidatus Methylobacter titanis</name>
    <dbReference type="NCBI Taxonomy" id="3053457"/>
    <lineage>
        <taxon>Bacteria</taxon>
        <taxon>Pseudomonadati</taxon>
        <taxon>Pseudomonadota</taxon>
        <taxon>Gammaproteobacteria</taxon>
        <taxon>Methylococcales</taxon>
        <taxon>Methylococcaceae</taxon>
        <taxon>Methylobacter</taxon>
    </lineage>
</organism>
<protein>
    <submittedName>
        <fullName evidence="4">General secretion pathway protein GspB</fullName>
    </submittedName>
</protein>
<dbReference type="Pfam" id="PF16537">
    <property type="entry name" value="T2SSB"/>
    <property type="match status" value="1"/>
</dbReference>